<reference evidence="3" key="2">
    <citation type="submission" date="2020-03" db="EMBL/GenBank/DDBJ databases">
        <title>Complete Genome Sequence of Adlercreutzia sp. strain 8CFCBH1 Producing Equol, Isolated from Healthy Japanese Feces.</title>
        <authorList>
            <person name="Ogata Y."/>
            <person name="Sakamoto M."/>
            <person name="Ohkuma M."/>
            <person name="Hattori M."/>
            <person name="Suda W."/>
        </authorList>
    </citation>
    <scope>NUCLEOTIDE SEQUENCE [LARGE SCALE GENOMIC DNA]</scope>
    <source>
        <strain evidence="3">8CFCBH1</strain>
    </source>
</reference>
<dbReference type="AlphaFoldDB" id="A0A6F8SLC2"/>
<keyword evidence="1" id="KW-0812">Transmembrane</keyword>
<name>A0A6F8SLC2_9ACTN</name>
<keyword evidence="3" id="KW-1185">Reference proteome</keyword>
<dbReference type="KEGG" id="ahat:ADCFC_13000"/>
<dbReference type="EMBL" id="AP022829">
    <property type="protein sequence ID" value="BCA88681.1"/>
    <property type="molecule type" value="Genomic_DNA"/>
</dbReference>
<accession>A0A6F8SLC2</accession>
<dbReference type="RefSeq" id="WP_173113018.1">
    <property type="nucleotide sequence ID" value="NZ_AP022829.1"/>
</dbReference>
<proteinExistence type="predicted"/>
<feature type="transmembrane region" description="Helical" evidence="1">
    <location>
        <begin position="20"/>
        <end position="44"/>
    </location>
</feature>
<evidence type="ECO:0000313" key="3">
    <source>
        <dbReference type="Proteomes" id="UP000501727"/>
    </source>
</evidence>
<protein>
    <submittedName>
        <fullName evidence="2">Uncharacterized protein</fullName>
    </submittedName>
</protein>
<evidence type="ECO:0000313" key="2">
    <source>
        <dbReference type="EMBL" id="BCA88681.1"/>
    </source>
</evidence>
<organism evidence="2 3">
    <name type="scientific">Adlercreutzia hattorii</name>
    <dbReference type="NCBI Taxonomy" id="2707299"/>
    <lineage>
        <taxon>Bacteria</taxon>
        <taxon>Bacillati</taxon>
        <taxon>Actinomycetota</taxon>
        <taxon>Coriobacteriia</taxon>
        <taxon>Eggerthellales</taxon>
        <taxon>Eggerthellaceae</taxon>
        <taxon>Adlercreutzia</taxon>
    </lineage>
</organism>
<keyword evidence="1" id="KW-0472">Membrane</keyword>
<dbReference type="Proteomes" id="UP000501727">
    <property type="component" value="Chromosome"/>
</dbReference>
<sequence length="54" mass="5960">MEILETYQVDGWLDFVVSLFSAVPGGFLLACLIGLVSFGVFGALRLVRRLINRS</sequence>
<reference evidence="3" key="1">
    <citation type="journal article" date="2020" name="Microbiol. Resour. Announc.">
        <title>Complete Genome Sequence of Adlercreutzia sp. Strain 8CFCBH1, a Potent Producer of Equol, Isolated from Healthy Japanese Feces.</title>
        <authorList>
            <person name="Ogata Y."/>
            <person name="Sakamoto M."/>
            <person name="Ohkuma M."/>
            <person name="Hattori M."/>
            <person name="Suda W."/>
        </authorList>
    </citation>
    <scope>NUCLEOTIDE SEQUENCE [LARGE SCALE GENOMIC DNA]</scope>
    <source>
        <strain evidence="3">8CFCBH1</strain>
    </source>
</reference>
<keyword evidence="1" id="KW-1133">Transmembrane helix</keyword>
<evidence type="ECO:0000256" key="1">
    <source>
        <dbReference type="SAM" id="Phobius"/>
    </source>
</evidence>
<gene>
    <name evidence="2" type="ORF">ADCFC_11790</name>
</gene>